<evidence type="ECO:0000313" key="2">
    <source>
        <dbReference type="Proteomes" id="UP000266287"/>
    </source>
</evidence>
<gene>
    <name evidence="1" type="ORF">B9J77_04470</name>
</gene>
<reference evidence="1 2" key="1">
    <citation type="submission" date="2018-08" db="EMBL/GenBank/DDBJ databases">
        <title>Draft genome of candidate division NPL-UPA2 bacterium Unc8 that adapted to ultra-basic serpentinizing groundwater.</title>
        <authorList>
            <person name="Ishii S."/>
            <person name="Suzuki S."/>
            <person name="Nealson K.H."/>
        </authorList>
    </citation>
    <scope>NUCLEOTIDE SEQUENCE [LARGE SCALE GENOMIC DNA]</scope>
    <source>
        <strain evidence="1">Unc8</strain>
    </source>
</reference>
<dbReference type="AlphaFoldDB" id="A0A399FX85"/>
<accession>A0A399FX85</accession>
<name>A0A399FX85_UNCN2</name>
<proteinExistence type="predicted"/>
<comment type="caution">
    <text evidence="1">The sequence shown here is derived from an EMBL/GenBank/DDBJ whole genome shotgun (WGS) entry which is preliminary data.</text>
</comment>
<sequence length="117" mass="13805">MAKVAKVTKVTKVAKILPKKWTEEEDNFIKENYLRMDKKALARNFGVTLKSIEGKIRRMKPKKPKLTEKRTEKSEKKERLLIHQNVRCRTCFLIDGYTEVEENCRYCGAKLFKIDVI</sequence>
<protein>
    <submittedName>
        <fullName evidence="1">Uncharacterized protein</fullName>
    </submittedName>
</protein>
<evidence type="ECO:0000313" key="1">
    <source>
        <dbReference type="EMBL" id="RIH99831.1"/>
    </source>
</evidence>
<dbReference type="EMBL" id="NDHY01000011">
    <property type="protein sequence ID" value="RIH99831.1"/>
    <property type="molecule type" value="Genomic_DNA"/>
</dbReference>
<dbReference type="Proteomes" id="UP000266287">
    <property type="component" value="Unassembled WGS sequence"/>
</dbReference>
<organism evidence="1 2">
    <name type="scientific">candidate division NPL-UPA2 bacterium Unc8</name>
    <dbReference type="NCBI Taxonomy" id="1980939"/>
    <lineage>
        <taxon>Bacteria</taxon>
    </lineage>
</organism>